<reference evidence="1" key="1">
    <citation type="submission" date="2014-09" db="EMBL/GenBank/DDBJ databases">
        <authorList>
            <person name="Magalhaes I.L.F."/>
            <person name="Oliveira U."/>
            <person name="Santos F.R."/>
            <person name="Vidigal T.H.D.A."/>
            <person name="Brescovit A.D."/>
            <person name="Santos A.J."/>
        </authorList>
    </citation>
    <scope>NUCLEOTIDE SEQUENCE</scope>
    <source>
        <tissue evidence="1">Shoot tissue taken approximately 20 cm above the soil surface</tissue>
    </source>
</reference>
<reference evidence="1" key="2">
    <citation type="journal article" date="2015" name="Data Brief">
        <title>Shoot transcriptome of the giant reed, Arundo donax.</title>
        <authorList>
            <person name="Barrero R.A."/>
            <person name="Guerrero F.D."/>
            <person name="Moolhuijzen P."/>
            <person name="Goolsby J.A."/>
            <person name="Tidwell J."/>
            <person name="Bellgard S.E."/>
            <person name="Bellgard M.I."/>
        </authorList>
    </citation>
    <scope>NUCLEOTIDE SEQUENCE</scope>
    <source>
        <tissue evidence="1">Shoot tissue taken approximately 20 cm above the soil surface</tissue>
    </source>
</reference>
<sequence>MFALQRRSFCSLVNCCTDFLCILFPSGLISRYQSIILKTQQVSLLLKLKS</sequence>
<dbReference type="EMBL" id="GBRH01208636">
    <property type="protein sequence ID" value="JAD89259.1"/>
    <property type="molecule type" value="Transcribed_RNA"/>
</dbReference>
<accession>A0A0A9DL01</accession>
<organism evidence="1">
    <name type="scientific">Arundo donax</name>
    <name type="common">Giant reed</name>
    <name type="synonym">Donax arundinaceus</name>
    <dbReference type="NCBI Taxonomy" id="35708"/>
    <lineage>
        <taxon>Eukaryota</taxon>
        <taxon>Viridiplantae</taxon>
        <taxon>Streptophyta</taxon>
        <taxon>Embryophyta</taxon>
        <taxon>Tracheophyta</taxon>
        <taxon>Spermatophyta</taxon>
        <taxon>Magnoliopsida</taxon>
        <taxon>Liliopsida</taxon>
        <taxon>Poales</taxon>
        <taxon>Poaceae</taxon>
        <taxon>PACMAD clade</taxon>
        <taxon>Arundinoideae</taxon>
        <taxon>Arundineae</taxon>
        <taxon>Arundo</taxon>
    </lineage>
</organism>
<proteinExistence type="predicted"/>
<protein>
    <submittedName>
        <fullName evidence="1">Uncharacterized protein</fullName>
    </submittedName>
</protein>
<name>A0A0A9DL01_ARUDO</name>
<dbReference type="AlphaFoldDB" id="A0A0A9DL01"/>
<evidence type="ECO:0000313" key="1">
    <source>
        <dbReference type="EMBL" id="JAD89259.1"/>
    </source>
</evidence>